<proteinExistence type="predicted"/>
<keyword evidence="3" id="KW-1185">Reference proteome</keyword>
<accession>A0A916JJE0</accession>
<comment type="caution">
    <text evidence="2">The sequence shown here is derived from an EMBL/GenBank/DDBJ whole genome shotgun (WGS) entry which is preliminary data.</text>
</comment>
<evidence type="ECO:0000256" key="1">
    <source>
        <dbReference type="SAM" id="SignalP"/>
    </source>
</evidence>
<sequence>MKFILLTLLLSVTITLTAVGQSNYADQFVSVRDLEKLITFEKSELSDYLLKNEFIFDRDKEHFIRDNEDDFILITFSPSRYRKLTFQNITEERYLKIKNSLAAQGYTYLHPAGSEAHYQKGRYSIRIITEEVAGYLFELVMK</sequence>
<keyword evidence="1" id="KW-0732">Signal</keyword>
<dbReference type="RefSeq" id="WP_215241842.1">
    <property type="nucleotide sequence ID" value="NZ_CAJRAF010000004.1"/>
</dbReference>
<feature type="chain" id="PRO_5038034039" evidence="1">
    <location>
        <begin position="21"/>
        <end position="142"/>
    </location>
</feature>
<dbReference type="EMBL" id="CAJRAF010000004">
    <property type="protein sequence ID" value="CAG5015975.1"/>
    <property type="molecule type" value="Genomic_DNA"/>
</dbReference>
<feature type="signal peptide" evidence="1">
    <location>
        <begin position="1"/>
        <end position="20"/>
    </location>
</feature>
<gene>
    <name evidence="2" type="ORF">DYBT9275_05453</name>
</gene>
<evidence type="ECO:0000313" key="2">
    <source>
        <dbReference type="EMBL" id="CAG5015975.1"/>
    </source>
</evidence>
<organism evidence="2 3">
    <name type="scientific">Dyadobacter helix</name>
    <dbReference type="NCBI Taxonomy" id="2822344"/>
    <lineage>
        <taxon>Bacteria</taxon>
        <taxon>Pseudomonadati</taxon>
        <taxon>Bacteroidota</taxon>
        <taxon>Cytophagia</taxon>
        <taxon>Cytophagales</taxon>
        <taxon>Spirosomataceae</taxon>
        <taxon>Dyadobacter</taxon>
    </lineage>
</organism>
<evidence type="ECO:0000313" key="3">
    <source>
        <dbReference type="Proteomes" id="UP000680038"/>
    </source>
</evidence>
<dbReference type="AlphaFoldDB" id="A0A916JJE0"/>
<name>A0A916JJE0_9BACT</name>
<dbReference type="Proteomes" id="UP000680038">
    <property type="component" value="Unassembled WGS sequence"/>
</dbReference>
<reference evidence="2" key="1">
    <citation type="submission" date="2021-04" db="EMBL/GenBank/DDBJ databases">
        <authorList>
            <person name="Rodrigo-Torres L."/>
            <person name="Arahal R. D."/>
            <person name="Lucena T."/>
        </authorList>
    </citation>
    <scope>NUCLEOTIDE SEQUENCE</scope>
    <source>
        <strain evidence="2">CECT 9275</strain>
    </source>
</reference>
<protein>
    <submittedName>
        <fullName evidence="2">Uncharacterized protein</fullName>
    </submittedName>
</protein>